<proteinExistence type="predicted"/>
<reference evidence="1 2" key="1">
    <citation type="submission" date="2019-06" db="EMBL/GenBank/DDBJ databases">
        <title>Paenimaribius caenipelagi gen. nov., sp. nov., isolated from a tidal flat.</title>
        <authorList>
            <person name="Yoon J.-H."/>
        </authorList>
    </citation>
    <scope>NUCLEOTIDE SEQUENCE [LARGE SCALE GENOMIC DNA]</scope>
    <source>
        <strain evidence="1 2">JBTF-M29</strain>
    </source>
</reference>
<protein>
    <recommendedName>
        <fullName evidence="3">Mor transcription activator domain-containing protein</fullName>
    </recommendedName>
</protein>
<dbReference type="RefSeq" id="WP_142833489.1">
    <property type="nucleotide sequence ID" value="NZ_VFSV01000005.1"/>
</dbReference>
<gene>
    <name evidence="1" type="ORF">FEV53_03780</name>
</gene>
<dbReference type="EMBL" id="VFSV01000005">
    <property type="protein sequence ID" value="TRD22545.1"/>
    <property type="molecule type" value="Genomic_DNA"/>
</dbReference>
<organism evidence="1 2">
    <name type="scientific">Palleronia caenipelagi</name>
    <dbReference type="NCBI Taxonomy" id="2489174"/>
    <lineage>
        <taxon>Bacteria</taxon>
        <taxon>Pseudomonadati</taxon>
        <taxon>Pseudomonadota</taxon>
        <taxon>Alphaproteobacteria</taxon>
        <taxon>Rhodobacterales</taxon>
        <taxon>Roseobacteraceae</taxon>
        <taxon>Palleronia</taxon>
    </lineage>
</organism>
<name>A0A547Q840_9RHOB</name>
<dbReference type="Proteomes" id="UP000318590">
    <property type="component" value="Unassembled WGS sequence"/>
</dbReference>
<comment type="caution">
    <text evidence="1">The sequence shown here is derived from an EMBL/GenBank/DDBJ whole genome shotgun (WGS) entry which is preliminary data.</text>
</comment>
<sequence length="127" mass="14529">MSSSNCITEHLIALRQQQGPDAERLLMENFAGGRHYIPRRESAKFERLCDLIGEPAATYLADCCGGFEWDFPSQRTYDLRKHRAAILSDLRNPDLTLNDVALRNGISRRWASILRQRGNVYPPKQDP</sequence>
<dbReference type="OrthoDB" id="7605239at2"/>
<dbReference type="AlphaFoldDB" id="A0A547Q840"/>
<accession>A0A547Q840</accession>
<evidence type="ECO:0008006" key="3">
    <source>
        <dbReference type="Google" id="ProtNLM"/>
    </source>
</evidence>
<keyword evidence="2" id="KW-1185">Reference proteome</keyword>
<evidence type="ECO:0000313" key="2">
    <source>
        <dbReference type="Proteomes" id="UP000318590"/>
    </source>
</evidence>
<evidence type="ECO:0000313" key="1">
    <source>
        <dbReference type="EMBL" id="TRD22545.1"/>
    </source>
</evidence>